<comment type="caution">
    <text evidence="1">The sequence shown here is derived from an EMBL/GenBank/DDBJ whole genome shotgun (WGS) entry which is preliminary data.</text>
</comment>
<evidence type="ECO:0000313" key="2">
    <source>
        <dbReference type="Proteomes" id="UP000789375"/>
    </source>
</evidence>
<evidence type="ECO:0000313" key="1">
    <source>
        <dbReference type="EMBL" id="CAG8464149.1"/>
    </source>
</evidence>
<name>A0A9N8Z144_FUNMO</name>
<protein>
    <submittedName>
        <fullName evidence="1">10784_t:CDS:1</fullName>
    </submittedName>
</protein>
<reference evidence="1" key="1">
    <citation type="submission" date="2021-06" db="EMBL/GenBank/DDBJ databases">
        <authorList>
            <person name="Kallberg Y."/>
            <person name="Tangrot J."/>
            <person name="Rosling A."/>
        </authorList>
    </citation>
    <scope>NUCLEOTIDE SEQUENCE</scope>
    <source>
        <strain evidence="1">87-6 pot B 2015</strain>
    </source>
</reference>
<organism evidence="1 2">
    <name type="scientific">Funneliformis mosseae</name>
    <name type="common">Endomycorrhizal fungus</name>
    <name type="synonym">Glomus mosseae</name>
    <dbReference type="NCBI Taxonomy" id="27381"/>
    <lineage>
        <taxon>Eukaryota</taxon>
        <taxon>Fungi</taxon>
        <taxon>Fungi incertae sedis</taxon>
        <taxon>Mucoromycota</taxon>
        <taxon>Glomeromycotina</taxon>
        <taxon>Glomeromycetes</taxon>
        <taxon>Glomerales</taxon>
        <taxon>Glomeraceae</taxon>
        <taxon>Funneliformis</taxon>
    </lineage>
</organism>
<gene>
    <name evidence="1" type="ORF">FMOSSE_LOCUS2190</name>
</gene>
<dbReference type="Proteomes" id="UP000789375">
    <property type="component" value="Unassembled WGS sequence"/>
</dbReference>
<keyword evidence="2" id="KW-1185">Reference proteome</keyword>
<sequence>MIRCLLNIEITEQNTVEKNVVVLKPNREFLMWSPSSSTIERNVRYTTSRNLIDQNSFHIFKQHYLEALNGKGNRDDISKLNRVHNEIVEAWKNADKEVIEEYRNLSQCNYVINFAQDLILRSAQNKINMGS</sequence>
<accession>A0A9N8Z144</accession>
<dbReference type="EMBL" id="CAJVPP010000277">
    <property type="protein sequence ID" value="CAG8464149.1"/>
    <property type="molecule type" value="Genomic_DNA"/>
</dbReference>
<dbReference type="AlphaFoldDB" id="A0A9N8Z144"/>
<proteinExistence type="predicted"/>